<proteinExistence type="predicted"/>
<name>A0A165FH01_EXIGL</name>
<dbReference type="AlphaFoldDB" id="A0A165FH01"/>
<dbReference type="Proteomes" id="UP000077266">
    <property type="component" value="Unassembled WGS sequence"/>
</dbReference>
<dbReference type="InParanoid" id="A0A165FH01"/>
<sequence length="97" mass="10458">MPLTCRSPRRCATAVQTETEHDVGAVELRSRARGVLSFALERRPQGLPQSYYVQQYRAHAVHTDLGAVAFDGPSTAQACPIAQTRILSPTGTSSCGE</sequence>
<evidence type="ECO:0000313" key="1">
    <source>
        <dbReference type="EMBL" id="KZV88981.1"/>
    </source>
</evidence>
<keyword evidence="2" id="KW-1185">Reference proteome</keyword>
<reference evidence="1 2" key="1">
    <citation type="journal article" date="2016" name="Mol. Biol. Evol.">
        <title>Comparative Genomics of Early-Diverging Mushroom-Forming Fungi Provides Insights into the Origins of Lignocellulose Decay Capabilities.</title>
        <authorList>
            <person name="Nagy L.G."/>
            <person name="Riley R."/>
            <person name="Tritt A."/>
            <person name="Adam C."/>
            <person name="Daum C."/>
            <person name="Floudas D."/>
            <person name="Sun H."/>
            <person name="Yadav J.S."/>
            <person name="Pangilinan J."/>
            <person name="Larsson K.H."/>
            <person name="Matsuura K."/>
            <person name="Barry K."/>
            <person name="Labutti K."/>
            <person name="Kuo R."/>
            <person name="Ohm R.A."/>
            <person name="Bhattacharya S.S."/>
            <person name="Shirouzu T."/>
            <person name="Yoshinaga Y."/>
            <person name="Martin F.M."/>
            <person name="Grigoriev I.V."/>
            <person name="Hibbett D.S."/>
        </authorList>
    </citation>
    <scope>NUCLEOTIDE SEQUENCE [LARGE SCALE GENOMIC DNA]</scope>
    <source>
        <strain evidence="1 2">HHB12029</strain>
    </source>
</reference>
<gene>
    <name evidence="1" type="ORF">EXIGLDRAFT_722085</name>
</gene>
<evidence type="ECO:0000313" key="2">
    <source>
        <dbReference type="Proteomes" id="UP000077266"/>
    </source>
</evidence>
<organism evidence="1 2">
    <name type="scientific">Exidia glandulosa HHB12029</name>
    <dbReference type="NCBI Taxonomy" id="1314781"/>
    <lineage>
        <taxon>Eukaryota</taxon>
        <taxon>Fungi</taxon>
        <taxon>Dikarya</taxon>
        <taxon>Basidiomycota</taxon>
        <taxon>Agaricomycotina</taxon>
        <taxon>Agaricomycetes</taxon>
        <taxon>Auriculariales</taxon>
        <taxon>Exidiaceae</taxon>
        <taxon>Exidia</taxon>
    </lineage>
</organism>
<dbReference type="EMBL" id="KV426085">
    <property type="protein sequence ID" value="KZV88981.1"/>
    <property type="molecule type" value="Genomic_DNA"/>
</dbReference>
<accession>A0A165FH01</accession>
<protein>
    <submittedName>
        <fullName evidence="1">Uncharacterized protein</fullName>
    </submittedName>
</protein>